<sequence length="180" mass="19997">MFKAIGLSGNRGVGLCFFKRSYTGGLAPESIYQKLRTGMKTAMKNKESGRLTLIKSLLSEIKYAELEQKKPQPKFNEDDSKIIPILQKAIRQREESFEVFSKAGRDSMADLEKQQIGIISEYLPVQLSDDQIKKVVLETIKKLNVSGVKSMGVVMKNLEIDPNSASRARVSDIVKAALGS</sequence>
<comment type="caution">
    <text evidence="2">The sequence shown here is derived from an EMBL/GenBank/DDBJ whole genome shotgun (WGS) entry which is preliminary data.</text>
</comment>
<dbReference type="STRING" id="133383.A0A1R0GNS1"/>
<dbReference type="InterPro" id="IPR019004">
    <property type="entry name" value="YqeY/Aim41"/>
</dbReference>
<dbReference type="Pfam" id="PF09424">
    <property type="entry name" value="YqeY"/>
    <property type="match status" value="1"/>
</dbReference>
<dbReference type="PANTHER" id="PTHR28055:SF1">
    <property type="entry name" value="ALTERED INHERITANCE OF MITOCHONDRIA PROTEIN 41, MITOCHONDRIAL"/>
    <property type="match status" value="1"/>
</dbReference>
<evidence type="ECO:0000313" key="2">
    <source>
        <dbReference type="EMBL" id="OLY78543.1"/>
    </source>
</evidence>
<dbReference type="SUPFAM" id="SSF89095">
    <property type="entry name" value="GatB/YqeY motif"/>
    <property type="match status" value="1"/>
</dbReference>
<dbReference type="OrthoDB" id="538640at2759"/>
<dbReference type="InterPro" id="IPR003789">
    <property type="entry name" value="Asn/Gln_tRNA_amidoTrase-B-like"/>
</dbReference>
<dbReference type="Gene3D" id="1.10.1510.10">
    <property type="entry name" value="Uncharacterised protein YqeY/AIM41 PF09424, N-terminal domain"/>
    <property type="match status" value="1"/>
</dbReference>
<dbReference type="PANTHER" id="PTHR28055">
    <property type="entry name" value="ALTERED INHERITANCE OF MITOCHONDRIA PROTEIN 41, MITOCHONDRIAL"/>
    <property type="match status" value="1"/>
</dbReference>
<dbReference type="Gene3D" id="1.10.10.410">
    <property type="match status" value="1"/>
</dbReference>
<name>A0A1R0GNS1_9FUNG</name>
<dbReference type="InterPro" id="IPR042184">
    <property type="entry name" value="YqeY/Aim41_N"/>
</dbReference>
<dbReference type="InterPro" id="IPR023168">
    <property type="entry name" value="GatB_Yqey_C_2"/>
</dbReference>
<dbReference type="Proteomes" id="UP000187455">
    <property type="component" value="Unassembled WGS sequence"/>
</dbReference>
<accession>A0A1R0GNS1</accession>
<dbReference type="EMBL" id="LSSL01006120">
    <property type="protein sequence ID" value="OLY78543.1"/>
    <property type="molecule type" value="Genomic_DNA"/>
</dbReference>
<protein>
    <recommendedName>
        <fullName evidence="1">Altered inheritance of mitochondria protein 41</fullName>
    </recommendedName>
</protein>
<organism evidence="2 3">
    <name type="scientific">Smittium mucronatum</name>
    <dbReference type="NCBI Taxonomy" id="133383"/>
    <lineage>
        <taxon>Eukaryota</taxon>
        <taxon>Fungi</taxon>
        <taxon>Fungi incertae sedis</taxon>
        <taxon>Zoopagomycota</taxon>
        <taxon>Kickxellomycotina</taxon>
        <taxon>Harpellomycetes</taxon>
        <taxon>Harpellales</taxon>
        <taxon>Legeriomycetaceae</taxon>
        <taxon>Smittium</taxon>
    </lineage>
</organism>
<comment type="similarity">
    <text evidence="1">Belongs to the AIM41 family.</text>
</comment>
<comment type="subcellular location">
    <subcellularLocation>
        <location evidence="1">Mitochondrion</location>
    </subcellularLocation>
</comment>
<proteinExistence type="inferred from homology"/>
<keyword evidence="1" id="KW-0496">Mitochondrion</keyword>
<dbReference type="GO" id="GO:0005739">
    <property type="term" value="C:mitochondrion"/>
    <property type="evidence" value="ECO:0007669"/>
    <property type="project" value="UniProtKB-SubCell"/>
</dbReference>
<dbReference type="AlphaFoldDB" id="A0A1R0GNS1"/>
<gene>
    <name evidence="1" type="primary">AIM41</name>
    <name evidence="2" type="ORF">AYI68_g7408</name>
</gene>
<keyword evidence="3" id="KW-1185">Reference proteome</keyword>
<evidence type="ECO:0000313" key="3">
    <source>
        <dbReference type="Proteomes" id="UP000187455"/>
    </source>
</evidence>
<evidence type="ECO:0000256" key="1">
    <source>
        <dbReference type="RuleBase" id="RU365099"/>
    </source>
</evidence>
<dbReference type="GO" id="GO:0016884">
    <property type="term" value="F:carbon-nitrogen ligase activity, with glutamine as amido-N-donor"/>
    <property type="evidence" value="ECO:0007669"/>
    <property type="project" value="UniProtKB-UniRule"/>
</dbReference>
<reference evidence="2 3" key="1">
    <citation type="journal article" date="2016" name="Mol. Biol. Evol.">
        <title>Genome-Wide Survey of Gut Fungi (Harpellales) Reveals the First Horizontally Transferred Ubiquitin Gene from a Mosquito Host.</title>
        <authorList>
            <person name="Wang Y."/>
            <person name="White M.M."/>
            <person name="Kvist S."/>
            <person name="Moncalvo J.M."/>
        </authorList>
    </citation>
    <scope>NUCLEOTIDE SEQUENCE [LARGE SCALE GENOMIC DNA]</scope>
    <source>
        <strain evidence="2 3">ALG-7-W6</strain>
    </source>
</reference>